<evidence type="ECO:0000256" key="1">
    <source>
        <dbReference type="SAM" id="MobiDB-lite"/>
    </source>
</evidence>
<evidence type="ECO:0000259" key="2">
    <source>
        <dbReference type="SMART" id="SM00860"/>
    </source>
</evidence>
<evidence type="ECO:0000313" key="3">
    <source>
        <dbReference type="EMBL" id="CAE6538289.1"/>
    </source>
</evidence>
<feature type="region of interest" description="Disordered" evidence="1">
    <location>
        <begin position="479"/>
        <end position="522"/>
    </location>
</feature>
<dbReference type="SMART" id="SM00860">
    <property type="entry name" value="SMI1_KNR4"/>
    <property type="match status" value="1"/>
</dbReference>
<protein>
    <recommendedName>
        <fullName evidence="2">Knr4/Smi1-like domain-containing protein</fullName>
    </recommendedName>
</protein>
<feature type="compositionally biased region" description="Pro residues" evidence="1">
    <location>
        <begin position="411"/>
        <end position="422"/>
    </location>
</feature>
<dbReference type="GO" id="GO:0043332">
    <property type="term" value="C:mating projection tip"/>
    <property type="evidence" value="ECO:0007669"/>
    <property type="project" value="TreeGrafter"/>
</dbReference>
<feature type="domain" description="Knr4/Smi1-like" evidence="2">
    <location>
        <begin position="125"/>
        <end position="278"/>
    </location>
</feature>
<dbReference type="InterPro" id="IPR018958">
    <property type="entry name" value="Knr4/Smi1-like_dom"/>
</dbReference>
<feature type="compositionally biased region" description="Polar residues" evidence="1">
    <location>
        <begin position="495"/>
        <end position="507"/>
    </location>
</feature>
<feature type="compositionally biased region" description="Low complexity" evidence="1">
    <location>
        <begin position="1"/>
        <end position="32"/>
    </location>
</feature>
<gene>
    <name evidence="3" type="ORF">RDB_LOCUS169206</name>
</gene>
<dbReference type="PANTHER" id="PTHR47432">
    <property type="entry name" value="CELL WALL ASSEMBLY REGULATOR SMI1"/>
    <property type="match status" value="1"/>
</dbReference>
<dbReference type="Proteomes" id="UP000663831">
    <property type="component" value="Unassembled WGS sequence"/>
</dbReference>
<dbReference type="Pfam" id="PF09346">
    <property type="entry name" value="SMI1_KNR4"/>
    <property type="match status" value="1"/>
</dbReference>
<dbReference type="SUPFAM" id="SSF160631">
    <property type="entry name" value="SMI1/KNR4-like"/>
    <property type="match status" value="1"/>
</dbReference>
<dbReference type="PANTHER" id="PTHR47432:SF1">
    <property type="entry name" value="CELL WALL ASSEMBLY REGULATOR SMI1"/>
    <property type="match status" value="1"/>
</dbReference>
<dbReference type="EMBL" id="CAJMWV010009184">
    <property type="protein sequence ID" value="CAE6538289.1"/>
    <property type="molecule type" value="Genomic_DNA"/>
</dbReference>
<comment type="caution">
    <text evidence="3">The sequence shown here is derived from an EMBL/GenBank/DDBJ whole genome shotgun (WGS) entry which is preliminary data.</text>
</comment>
<dbReference type="GO" id="GO:0070880">
    <property type="term" value="P:fungal-type cell wall beta-glucan biosynthetic process"/>
    <property type="evidence" value="ECO:0007669"/>
    <property type="project" value="TreeGrafter"/>
</dbReference>
<dbReference type="InterPro" id="IPR037883">
    <property type="entry name" value="Knr4/Smi1-like_sf"/>
</dbReference>
<name>A0A8H3DV57_9AGAM</name>
<feature type="region of interest" description="Disordered" evidence="1">
    <location>
        <begin position="1"/>
        <end position="63"/>
    </location>
</feature>
<proteinExistence type="predicted"/>
<dbReference type="InterPro" id="IPR051873">
    <property type="entry name" value="KNR4/SMI1_regulator"/>
</dbReference>
<organism evidence="3 4">
    <name type="scientific">Rhizoctonia solani</name>
    <dbReference type="NCBI Taxonomy" id="456999"/>
    <lineage>
        <taxon>Eukaryota</taxon>
        <taxon>Fungi</taxon>
        <taxon>Dikarya</taxon>
        <taxon>Basidiomycota</taxon>
        <taxon>Agaricomycotina</taxon>
        <taxon>Agaricomycetes</taxon>
        <taxon>Cantharellales</taxon>
        <taxon>Ceratobasidiaceae</taxon>
        <taxon>Rhizoctonia</taxon>
    </lineage>
</organism>
<evidence type="ECO:0000313" key="4">
    <source>
        <dbReference type="Proteomes" id="UP000663831"/>
    </source>
</evidence>
<reference evidence="3" key="1">
    <citation type="submission" date="2021-01" db="EMBL/GenBank/DDBJ databases">
        <authorList>
            <person name="Kaushik A."/>
        </authorList>
    </citation>
    <scope>NUCLEOTIDE SEQUENCE</scope>
    <source>
        <strain evidence="3">AG3-1AP</strain>
    </source>
</reference>
<dbReference type="AlphaFoldDB" id="A0A8H3DV57"/>
<sequence length="1019" mass="112717">MSFLSSISSFFGGQSSASAGTRSTRSRTLTSTHDAFSLPTHSPSTSHRDRVDSPGPQFSYPPAAAYSSSPTGFDYMPQSTRDNFRRSTLSSPGITAQSPIANTWQRIRKFMAREYPELGDSLNFGLAPAIIDQVEAELGMTLPKAVRESYLLCDGQEAESGTACAEGLFFGLTLLPLEEVVDEWRFWREVDEDPATGANPQLLQVMASIPTGWIRKAYSCRGWLPLVTDRAGNYLGVDLAPAEQGTYGQVIVFGRDFDTKVVMFRGEGEDGWATWLQSFVEELETGDGIEAGASDSASEGSDDVGYESYFYDGSGRSKGVGGARDGAAGIKLAGEYKGWNILEAFADKSYRRWRERDMAPDLDVLQNPVIAPQNVQLVGPGIGTGSGVEVPIPIMGGASTPGTPSKSRLAPMPPIPPNPDPPSMGKLDQPIPPTIQVTRASAPQPLLLPTQTDIIPATSDHDDLEAGTSLREVVPLRAMTREDSLDSTTSDKTTVNGSSSQMVTPTSKDPAGGSFSAKPEPSANLMDAQPEIAPVPALVPVPPPSEDEVAELEEGYVPETTIRLNLYDPTPTQVRQTKSNGKGMALINQLPPEVLIGVFGRTINTAYDLWDARPAVSITLTLCAVCSHWSRIMIGQTTFWAYIPVGTKTNAGDLTGLFLERSQNSSLIDVVAFDQHATIEQTPWRATKSLKLNIHRIRSLSIGVASSSQLNRLLHIVLRDRVPPALIHLSLMVQPKDYQLPRLTLKPELCKQNFVQLCNQLQALEMKNLQVNFNSYTFTQLEKLSLNVGVDFFVTMSCVLSTAHKLRFLEIRDITRWTVSELLEPELARGLKVLRLRYPHPFCRWELEGRSESQNWDVIDFHLPRSLTAGPKSGRNLECLVPYMRTNSSKITSLTLRNDSPKVLEQISTMLQVLPNLHTLTFDNLHLTHTILLLFMPPPNSSQPFPRLHTLRLILSSVRHMEVFKKLVSSHPIRRLELWHSKLNWDNGVVVRESYRPKKITPFYEWLRERVPELYISNP</sequence>
<accession>A0A8H3DV57</accession>
<feature type="region of interest" description="Disordered" evidence="1">
    <location>
        <begin position="398"/>
        <end position="428"/>
    </location>
</feature>